<dbReference type="PANTHER" id="PTHR20661">
    <property type="entry name" value="PHOSPHATIDYLINOSITOL-GLYCAN BIOSYNTHESIS CLASS W PROTEIN"/>
    <property type="match status" value="1"/>
</dbReference>
<feature type="transmembrane region" description="Helical" evidence="8">
    <location>
        <begin position="393"/>
        <end position="414"/>
    </location>
</feature>
<feature type="transmembrane region" description="Helical" evidence="8">
    <location>
        <begin position="247"/>
        <end position="263"/>
    </location>
</feature>
<keyword evidence="6 8" id="KW-1133">Transmembrane helix</keyword>
<dbReference type="PANTHER" id="PTHR20661:SF0">
    <property type="entry name" value="PHOSPHATIDYLINOSITOL-GLYCAN BIOSYNTHESIS CLASS W PROTEIN"/>
    <property type="match status" value="1"/>
</dbReference>
<name>A0A9Q3GCU2_9BASI</name>
<dbReference type="Proteomes" id="UP000765509">
    <property type="component" value="Unassembled WGS sequence"/>
</dbReference>
<evidence type="ECO:0000256" key="9">
    <source>
        <dbReference type="SAM" id="MobiDB-lite"/>
    </source>
</evidence>
<feature type="transmembrane region" description="Helical" evidence="8">
    <location>
        <begin position="175"/>
        <end position="191"/>
    </location>
</feature>
<comment type="function">
    <text evidence="8">A acetyltransferase, which acetylates the inositol ring of phosphatidylinositol during biosynthesis of GPI-anchor.</text>
</comment>
<feature type="transmembrane region" description="Helical" evidence="8">
    <location>
        <begin position="203"/>
        <end position="226"/>
    </location>
</feature>
<dbReference type="GO" id="GO:0032216">
    <property type="term" value="F:glucosaminyl-phosphatidylinositol O-acyltransferase activity"/>
    <property type="evidence" value="ECO:0007669"/>
    <property type="project" value="TreeGrafter"/>
</dbReference>
<keyword evidence="8" id="KW-0808">Transferase</keyword>
<evidence type="ECO:0000256" key="1">
    <source>
        <dbReference type="ARBA" id="ARBA00004141"/>
    </source>
</evidence>
<sequence>MRAMDYKAKKESFVSNGQGGGSLELLVISFNLMLTIFLWRLIQNLTGHQKHLAISLSIEFLILIFPILAFTTFLSNKLWSSAIFLSSITLIILVKFHDAFRPSTIKANHHPSSQDFQPQTSDGQSSNNQIRHQSNHGIIINKSSNQIVHPISSDTLLMPEIRFQQPFLTVYRSQMMLMTVICILAVDFNVFPRKFAKTESWGVSLMDLGVGSFVFSSGIMSALPILKQTPTCKSWTIDLWKNTRSTMPLLVLGIIRIILVKGADYPEHVTEYAVHWNFFFTLSILPTVGVLVRRAYKTYRLDFTLLGFLTALAYQYILSAIGLQDYVLSEAPRTNLISANREGLASIPSYIIIYLFGLSTGCYVLPFSPDFLRKLSQGVAFDKLCKRKPGKALVVYSSWSIIWWIVYLGSASLISKPSRRLANPTYCFWVAAMNLTLITGNCLFESIELDCSGFLHNQVLSSPPKFFQSINQNSLFVFLISNLLTGLINFRIETIFVTNMLAIITLLFYLVIILALTWKLRNYKLKI</sequence>
<feature type="region of interest" description="Disordered" evidence="9">
    <location>
        <begin position="109"/>
        <end position="129"/>
    </location>
</feature>
<keyword evidence="8" id="KW-0256">Endoplasmic reticulum</keyword>
<dbReference type="EC" id="2.3.-.-" evidence="8"/>
<dbReference type="GO" id="GO:0005789">
    <property type="term" value="C:endoplasmic reticulum membrane"/>
    <property type="evidence" value="ECO:0007669"/>
    <property type="project" value="UniProtKB-SubCell"/>
</dbReference>
<keyword evidence="4 8" id="KW-0337">GPI-anchor biosynthesis</keyword>
<keyword evidence="8" id="KW-0012">Acyltransferase</keyword>
<protein>
    <recommendedName>
        <fullName evidence="8">GPI-anchored wall transfer protein</fullName>
        <ecNumber evidence="8">2.3.-.-</ecNumber>
    </recommendedName>
</protein>
<evidence type="ECO:0000256" key="2">
    <source>
        <dbReference type="ARBA" id="ARBA00004687"/>
    </source>
</evidence>
<dbReference type="GO" id="GO:0072659">
    <property type="term" value="P:protein localization to plasma membrane"/>
    <property type="evidence" value="ECO:0007669"/>
    <property type="project" value="TreeGrafter"/>
</dbReference>
<organism evidence="10 11">
    <name type="scientific">Austropuccinia psidii MF-1</name>
    <dbReference type="NCBI Taxonomy" id="1389203"/>
    <lineage>
        <taxon>Eukaryota</taxon>
        <taxon>Fungi</taxon>
        <taxon>Dikarya</taxon>
        <taxon>Basidiomycota</taxon>
        <taxon>Pucciniomycotina</taxon>
        <taxon>Pucciniomycetes</taxon>
        <taxon>Pucciniales</taxon>
        <taxon>Sphaerophragmiaceae</taxon>
        <taxon>Austropuccinia</taxon>
    </lineage>
</organism>
<dbReference type="InterPro" id="IPR009447">
    <property type="entry name" value="PIGW/GWT1"/>
</dbReference>
<feature type="transmembrane region" description="Helical" evidence="8">
    <location>
        <begin position="343"/>
        <end position="365"/>
    </location>
</feature>
<evidence type="ECO:0000313" key="11">
    <source>
        <dbReference type="Proteomes" id="UP000765509"/>
    </source>
</evidence>
<feature type="transmembrane region" description="Helical" evidence="8">
    <location>
        <begin position="426"/>
        <end position="444"/>
    </location>
</feature>
<dbReference type="Pfam" id="PF06423">
    <property type="entry name" value="GWT1"/>
    <property type="match status" value="1"/>
</dbReference>
<evidence type="ECO:0000256" key="4">
    <source>
        <dbReference type="ARBA" id="ARBA00022502"/>
    </source>
</evidence>
<dbReference type="PIRSF" id="PIRSF017321">
    <property type="entry name" value="GWT1"/>
    <property type="match status" value="1"/>
</dbReference>
<comment type="subcellular location">
    <subcellularLocation>
        <location evidence="8">Endoplasmic reticulum membrane</location>
        <topology evidence="8">Multi-pass membrane protein</topology>
    </subcellularLocation>
    <subcellularLocation>
        <location evidence="1">Membrane</location>
        <topology evidence="1">Multi-pass membrane protein</topology>
    </subcellularLocation>
</comment>
<comment type="pathway">
    <text evidence="2 8">Glycolipid biosynthesis; glycosylphosphatidylinositol-anchor biosynthesis.</text>
</comment>
<accession>A0A9Q3GCU2</accession>
<evidence type="ECO:0000256" key="7">
    <source>
        <dbReference type="ARBA" id="ARBA00023136"/>
    </source>
</evidence>
<feature type="compositionally biased region" description="Polar residues" evidence="9">
    <location>
        <begin position="110"/>
        <end position="129"/>
    </location>
</feature>
<dbReference type="AlphaFoldDB" id="A0A9Q3GCU2"/>
<proteinExistence type="inferred from homology"/>
<evidence type="ECO:0000313" key="10">
    <source>
        <dbReference type="EMBL" id="MBW0461517.1"/>
    </source>
</evidence>
<feature type="transmembrane region" description="Helical" evidence="8">
    <location>
        <begin position="304"/>
        <end position="323"/>
    </location>
</feature>
<dbReference type="OrthoDB" id="15270at2759"/>
<evidence type="ECO:0000256" key="5">
    <source>
        <dbReference type="ARBA" id="ARBA00022692"/>
    </source>
</evidence>
<feature type="transmembrane region" description="Helical" evidence="8">
    <location>
        <begin position="51"/>
        <end position="72"/>
    </location>
</feature>
<dbReference type="GO" id="GO:0006506">
    <property type="term" value="P:GPI anchor biosynthetic process"/>
    <property type="evidence" value="ECO:0007669"/>
    <property type="project" value="UniProtKB-KW"/>
</dbReference>
<feature type="transmembrane region" description="Helical" evidence="8">
    <location>
        <begin position="475"/>
        <end position="492"/>
    </location>
</feature>
<reference evidence="10" key="1">
    <citation type="submission" date="2021-03" db="EMBL/GenBank/DDBJ databases">
        <title>Draft genome sequence of rust myrtle Austropuccinia psidii MF-1, a brazilian biotype.</title>
        <authorList>
            <person name="Quecine M.C."/>
            <person name="Pachon D.M.R."/>
            <person name="Bonatelli M.L."/>
            <person name="Correr F.H."/>
            <person name="Franceschini L.M."/>
            <person name="Leite T.F."/>
            <person name="Margarido G.R.A."/>
            <person name="Almeida C.A."/>
            <person name="Ferrarezi J.A."/>
            <person name="Labate C.A."/>
        </authorList>
    </citation>
    <scope>NUCLEOTIDE SEQUENCE</scope>
    <source>
        <strain evidence="10">MF-1</strain>
    </source>
</reference>
<keyword evidence="7 8" id="KW-0472">Membrane</keyword>
<keyword evidence="5 8" id="KW-0812">Transmembrane</keyword>
<keyword evidence="11" id="KW-1185">Reference proteome</keyword>
<feature type="transmembrane region" description="Helical" evidence="8">
    <location>
        <begin position="498"/>
        <end position="518"/>
    </location>
</feature>
<comment type="caution">
    <text evidence="10">The sequence shown here is derived from an EMBL/GenBank/DDBJ whole genome shotgun (WGS) entry which is preliminary data.</text>
</comment>
<comment type="similarity">
    <text evidence="3 8">Belongs to the PIGW family.</text>
</comment>
<feature type="transmembrane region" description="Helical" evidence="8">
    <location>
        <begin position="78"/>
        <end position="96"/>
    </location>
</feature>
<feature type="transmembrane region" description="Helical" evidence="8">
    <location>
        <begin position="20"/>
        <end position="39"/>
    </location>
</feature>
<dbReference type="EMBL" id="AVOT02000172">
    <property type="protein sequence ID" value="MBW0461517.1"/>
    <property type="molecule type" value="Genomic_DNA"/>
</dbReference>
<gene>
    <name evidence="10" type="ORF">O181_001232</name>
</gene>
<evidence type="ECO:0000256" key="3">
    <source>
        <dbReference type="ARBA" id="ARBA00007559"/>
    </source>
</evidence>
<evidence type="ECO:0000256" key="6">
    <source>
        <dbReference type="ARBA" id="ARBA00022989"/>
    </source>
</evidence>
<feature type="transmembrane region" description="Helical" evidence="8">
    <location>
        <begin position="275"/>
        <end position="292"/>
    </location>
</feature>
<evidence type="ECO:0000256" key="8">
    <source>
        <dbReference type="RuleBase" id="RU280819"/>
    </source>
</evidence>